<name>A0A6L5Z839_9RHOB</name>
<proteinExistence type="predicted"/>
<keyword evidence="2" id="KW-0238">DNA-binding</keyword>
<dbReference type="AlphaFoldDB" id="A0A6L5Z839"/>
<evidence type="ECO:0000256" key="1">
    <source>
        <dbReference type="ARBA" id="ARBA00022747"/>
    </source>
</evidence>
<reference evidence="3 4" key="1">
    <citation type="submission" date="2019-10" db="EMBL/GenBank/DDBJ databases">
        <title>Cognatihalovulum marinum gen. nov. sp. nov., a new member of the family Rhodobacteraceae isolated from deep seawater of the Northwest Indian Ocean.</title>
        <authorList>
            <person name="Ruan C."/>
            <person name="Wang J."/>
            <person name="Zheng X."/>
            <person name="Song L."/>
            <person name="Zhu Y."/>
            <person name="Huang Y."/>
            <person name="Lu Z."/>
            <person name="Du W."/>
            <person name="Huang L."/>
            <person name="Dai X."/>
        </authorList>
    </citation>
    <scope>NUCLEOTIDE SEQUENCE [LARGE SCALE GENOMIC DNA]</scope>
    <source>
        <strain evidence="3 4">2CG4</strain>
    </source>
</reference>
<dbReference type="InterPro" id="IPR044946">
    <property type="entry name" value="Restrct_endonuc_typeI_TRD_sf"/>
</dbReference>
<gene>
    <name evidence="3" type="ORF">GE300_21275</name>
</gene>
<dbReference type="InterPro" id="IPR051212">
    <property type="entry name" value="Type-I_RE_S_subunit"/>
</dbReference>
<accession>A0A6L5Z839</accession>
<keyword evidence="4" id="KW-1185">Reference proteome</keyword>
<dbReference type="Gene3D" id="3.90.220.20">
    <property type="entry name" value="DNA methylase specificity domains"/>
    <property type="match status" value="2"/>
</dbReference>
<dbReference type="EMBL" id="WIND01000039">
    <property type="protein sequence ID" value="MSU92082.1"/>
    <property type="molecule type" value="Genomic_DNA"/>
</dbReference>
<dbReference type="RefSeq" id="WP_154449569.1">
    <property type="nucleotide sequence ID" value="NZ_WIND01000039.1"/>
</dbReference>
<sequence length="122" mass="13543">MGLASSETRRIIEGYAKSTRGVNNVNSSQLSSLPIPALPIEQQHKLVRRVEAAFARIDRMVEEATRAAHLLDRLDQRLLAKAFRGELVPQDPTDEPADQLLARIQAARAAAPKPQRGRRTRA</sequence>
<dbReference type="PANTHER" id="PTHR43140">
    <property type="entry name" value="TYPE-1 RESTRICTION ENZYME ECOKI SPECIFICITY PROTEIN"/>
    <property type="match status" value="1"/>
</dbReference>
<keyword evidence="3" id="KW-0255">Endonuclease</keyword>
<dbReference type="GO" id="GO:0003677">
    <property type="term" value="F:DNA binding"/>
    <property type="evidence" value="ECO:0007669"/>
    <property type="project" value="UniProtKB-KW"/>
</dbReference>
<dbReference type="GO" id="GO:0004519">
    <property type="term" value="F:endonuclease activity"/>
    <property type="evidence" value="ECO:0007669"/>
    <property type="project" value="UniProtKB-KW"/>
</dbReference>
<organism evidence="3 4">
    <name type="scientific">Halovulum marinum</name>
    <dbReference type="NCBI Taxonomy" id="2662447"/>
    <lineage>
        <taxon>Bacteria</taxon>
        <taxon>Pseudomonadati</taxon>
        <taxon>Pseudomonadota</taxon>
        <taxon>Alphaproteobacteria</taxon>
        <taxon>Rhodobacterales</taxon>
        <taxon>Paracoccaceae</taxon>
        <taxon>Halovulum</taxon>
    </lineage>
</organism>
<protein>
    <submittedName>
        <fullName evidence="3">Restriction endonuclease subunit S</fullName>
    </submittedName>
</protein>
<dbReference type="GO" id="GO:0009307">
    <property type="term" value="P:DNA restriction-modification system"/>
    <property type="evidence" value="ECO:0007669"/>
    <property type="project" value="UniProtKB-KW"/>
</dbReference>
<keyword evidence="3" id="KW-0378">Hydrolase</keyword>
<evidence type="ECO:0000313" key="3">
    <source>
        <dbReference type="EMBL" id="MSU92082.1"/>
    </source>
</evidence>
<keyword evidence="1" id="KW-0680">Restriction system</keyword>
<evidence type="ECO:0000256" key="2">
    <source>
        <dbReference type="ARBA" id="ARBA00023125"/>
    </source>
</evidence>
<evidence type="ECO:0000313" key="4">
    <source>
        <dbReference type="Proteomes" id="UP000474957"/>
    </source>
</evidence>
<dbReference type="PANTHER" id="PTHR43140:SF1">
    <property type="entry name" value="TYPE I RESTRICTION ENZYME ECOKI SPECIFICITY SUBUNIT"/>
    <property type="match status" value="1"/>
</dbReference>
<comment type="caution">
    <text evidence="3">The sequence shown here is derived from an EMBL/GenBank/DDBJ whole genome shotgun (WGS) entry which is preliminary data.</text>
</comment>
<dbReference type="Proteomes" id="UP000474957">
    <property type="component" value="Unassembled WGS sequence"/>
</dbReference>
<keyword evidence="3" id="KW-0540">Nuclease</keyword>
<dbReference type="SUPFAM" id="SSF116734">
    <property type="entry name" value="DNA methylase specificity domain"/>
    <property type="match status" value="1"/>
</dbReference>